<keyword evidence="4 6" id="KW-0238">DNA-binding</keyword>
<dbReference type="EMBL" id="JACBXS010000021">
    <property type="protein sequence ID" value="NYS25525.1"/>
    <property type="molecule type" value="Genomic_DNA"/>
</dbReference>
<dbReference type="InterPro" id="IPR007627">
    <property type="entry name" value="RNA_pol_sigma70_r2"/>
</dbReference>
<dbReference type="RefSeq" id="WP_179906310.1">
    <property type="nucleotide sequence ID" value="NZ_JACBXS010000021.1"/>
</dbReference>
<dbReference type="InterPro" id="IPR039425">
    <property type="entry name" value="RNA_pol_sigma-70-like"/>
</dbReference>
<dbReference type="InterPro" id="IPR014284">
    <property type="entry name" value="RNA_pol_sigma-70_dom"/>
</dbReference>
<dbReference type="PANTHER" id="PTHR43133">
    <property type="entry name" value="RNA POLYMERASE ECF-TYPE SIGMA FACTO"/>
    <property type="match status" value="1"/>
</dbReference>
<name>A0A7Z0I0C4_9RHOB</name>
<evidence type="ECO:0000256" key="6">
    <source>
        <dbReference type="RuleBase" id="RU000716"/>
    </source>
</evidence>
<dbReference type="InterPro" id="IPR000838">
    <property type="entry name" value="RNA_pol_sigma70_ECF_CS"/>
</dbReference>
<evidence type="ECO:0000313" key="11">
    <source>
        <dbReference type="Proteomes" id="UP000529417"/>
    </source>
</evidence>
<dbReference type="GO" id="GO:0016987">
    <property type="term" value="F:sigma factor activity"/>
    <property type="evidence" value="ECO:0007669"/>
    <property type="project" value="UniProtKB-KW"/>
</dbReference>
<evidence type="ECO:0000256" key="2">
    <source>
        <dbReference type="ARBA" id="ARBA00023015"/>
    </source>
</evidence>
<evidence type="ECO:0000256" key="1">
    <source>
        <dbReference type="ARBA" id="ARBA00010641"/>
    </source>
</evidence>
<evidence type="ECO:0000259" key="8">
    <source>
        <dbReference type="Pfam" id="PF04542"/>
    </source>
</evidence>
<dbReference type="AlphaFoldDB" id="A0A7Z0I0C4"/>
<sequence length="197" mass="21327">MTGPGKATQAPVSHKTPDPRDEIVTHLPSLRAFARGLTGDVAAADDLVQDTVVKAWTKFDQYQAGTNLRAWLFTILRNTHLSLRRKRAREVSDGEGIFAARLASKPDHDGRLAMQELHAAMDMLPVEQREALILVGAFGFSIEEAAETCNCAPGTIKSRANRARRALAEILKLDKGEHPDSTDTPIAAVMANASGGF</sequence>
<comment type="caution">
    <text evidence="10">The sequence shown here is derived from an EMBL/GenBank/DDBJ whole genome shotgun (WGS) entry which is preliminary data.</text>
</comment>
<evidence type="ECO:0000256" key="3">
    <source>
        <dbReference type="ARBA" id="ARBA00023082"/>
    </source>
</evidence>
<dbReference type="GO" id="GO:0003677">
    <property type="term" value="F:DNA binding"/>
    <property type="evidence" value="ECO:0007669"/>
    <property type="project" value="UniProtKB-KW"/>
</dbReference>
<accession>A0A7Z0I0C4</accession>
<evidence type="ECO:0000256" key="5">
    <source>
        <dbReference type="ARBA" id="ARBA00023163"/>
    </source>
</evidence>
<dbReference type="InterPro" id="IPR036388">
    <property type="entry name" value="WH-like_DNA-bd_sf"/>
</dbReference>
<feature type="domain" description="RNA polymerase sigma-70 region 2" evidence="8">
    <location>
        <begin position="25"/>
        <end position="89"/>
    </location>
</feature>
<reference evidence="10 11" key="1">
    <citation type="journal article" date="2000" name="Arch. Microbiol.">
        <title>Rhodobaca bogoriensis gen. nov. and sp. nov., an alkaliphilic purple nonsulfur bacterium from African Rift Valley soda lakes.</title>
        <authorList>
            <person name="Milford A.D."/>
            <person name="Achenbach L.A."/>
            <person name="Jung D.O."/>
            <person name="Madigan M.T."/>
        </authorList>
    </citation>
    <scope>NUCLEOTIDE SEQUENCE [LARGE SCALE GENOMIC DNA]</scope>
    <source>
        <strain evidence="10 11">2376</strain>
    </source>
</reference>
<dbReference type="InterPro" id="IPR013249">
    <property type="entry name" value="RNA_pol_sigma70_r4_t2"/>
</dbReference>
<keyword evidence="3 6" id="KW-0731">Sigma factor</keyword>
<evidence type="ECO:0000256" key="7">
    <source>
        <dbReference type="SAM" id="MobiDB-lite"/>
    </source>
</evidence>
<dbReference type="Gene3D" id="1.10.10.10">
    <property type="entry name" value="Winged helix-like DNA-binding domain superfamily/Winged helix DNA-binding domain"/>
    <property type="match status" value="1"/>
</dbReference>
<dbReference type="Pfam" id="PF08281">
    <property type="entry name" value="Sigma70_r4_2"/>
    <property type="match status" value="1"/>
</dbReference>
<dbReference type="InterPro" id="IPR013324">
    <property type="entry name" value="RNA_pol_sigma_r3/r4-like"/>
</dbReference>
<feature type="domain" description="RNA polymerase sigma factor 70 region 4 type 2" evidence="9">
    <location>
        <begin position="115"/>
        <end position="167"/>
    </location>
</feature>
<comment type="similarity">
    <text evidence="1 6">Belongs to the sigma-70 factor family. ECF subfamily.</text>
</comment>
<dbReference type="Pfam" id="PF04542">
    <property type="entry name" value="Sigma70_r2"/>
    <property type="match status" value="1"/>
</dbReference>
<dbReference type="NCBIfam" id="NF009198">
    <property type="entry name" value="PRK12546.1"/>
    <property type="match status" value="1"/>
</dbReference>
<dbReference type="NCBIfam" id="TIGR02937">
    <property type="entry name" value="sigma70-ECF"/>
    <property type="match status" value="1"/>
</dbReference>
<dbReference type="SUPFAM" id="SSF88946">
    <property type="entry name" value="Sigma2 domain of RNA polymerase sigma factors"/>
    <property type="match status" value="1"/>
</dbReference>
<keyword evidence="11" id="KW-1185">Reference proteome</keyword>
<dbReference type="GO" id="GO:0006352">
    <property type="term" value="P:DNA-templated transcription initiation"/>
    <property type="evidence" value="ECO:0007669"/>
    <property type="project" value="InterPro"/>
</dbReference>
<protein>
    <recommendedName>
        <fullName evidence="6">RNA polymerase sigma factor</fullName>
    </recommendedName>
</protein>
<proteinExistence type="inferred from homology"/>
<dbReference type="Proteomes" id="UP000529417">
    <property type="component" value="Unassembled WGS sequence"/>
</dbReference>
<feature type="region of interest" description="Disordered" evidence="7">
    <location>
        <begin position="1"/>
        <end position="21"/>
    </location>
</feature>
<dbReference type="PANTHER" id="PTHR43133:SF25">
    <property type="entry name" value="RNA POLYMERASE SIGMA FACTOR RFAY-RELATED"/>
    <property type="match status" value="1"/>
</dbReference>
<keyword evidence="2 6" id="KW-0805">Transcription regulation</keyword>
<gene>
    <name evidence="10" type="ORF">HUK65_11025</name>
</gene>
<evidence type="ECO:0000259" key="9">
    <source>
        <dbReference type="Pfam" id="PF08281"/>
    </source>
</evidence>
<dbReference type="InterPro" id="IPR013325">
    <property type="entry name" value="RNA_pol_sigma_r2"/>
</dbReference>
<evidence type="ECO:0000313" key="10">
    <source>
        <dbReference type="EMBL" id="NYS25525.1"/>
    </source>
</evidence>
<evidence type="ECO:0000256" key="4">
    <source>
        <dbReference type="ARBA" id="ARBA00023125"/>
    </source>
</evidence>
<keyword evidence="5 6" id="KW-0804">Transcription</keyword>
<dbReference type="PROSITE" id="PS01063">
    <property type="entry name" value="SIGMA70_ECF"/>
    <property type="match status" value="1"/>
</dbReference>
<organism evidence="10 11">
    <name type="scientific">Rhabdonatronobacter sediminivivens</name>
    <dbReference type="NCBI Taxonomy" id="2743469"/>
    <lineage>
        <taxon>Bacteria</taxon>
        <taxon>Pseudomonadati</taxon>
        <taxon>Pseudomonadota</taxon>
        <taxon>Alphaproteobacteria</taxon>
        <taxon>Rhodobacterales</taxon>
        <taxon>Paracoccaceae</taxon>
        <taxon>Rhabdonatronobacter</taxon>
    </lineage>
</organism>
<dbReference type="Gene3D" id="1.10.1740.10">
    <property type="match status" value="1"/>
</dbReference>
<dbReference type="SUPFAM" id="SSF88659">
    <property type="entry name" value="Sigma3 and sigma4 domains of RNA polymerase sigma factors"/>
    <property type="match status" value="1"/>
</dbReference>